<sequence length="192" mass="21101">MTEQNSDSTTNGGMTAPKAAGATIDAFRIGRIGKPHGVRGEVSMQFSDDVFDRTDADYVFLKVDGLLVPFFIEEYRFRSDETVLMKFCDIDDADHARELTGCEVFFPRDYSADGADERVTWAEIIGYSVVADDGRRVGTIKAVDDSTINILLDVVGDDGSEHLIPAVDDLIKDVDKGKKEIVMTIPDGLLNL</sequence>
<evidence type="ECO:0000256" key="5">
    <source>
        <dbReference type="HAMAP-Rule" id="MF_00014"/>
    </source>
</evidence>
<keyword evidence="9" id="KW-1185">Reference proteome</keyword>
<reference evidence="8" key="1">
    <citation type="journal article" date="2022" name="Int. J. Syst. Evol. Microbiol.">
        <title>Prevotella lacticifex sp. nov., isolated from the rumen of cows.</title>
        <authorList>
            <person name="Shinkai T."/>
            <person name="Ikeyama N."/>
            <person name="Kumagai M."/>
            <person name="Ohmori H."/>
            <person name="Sakamoto M."/>
            <person name="Ohkuma M."/>
            <person name="Mitsumori M."/>
        </authorList>
    </citation>
    <scope>NUCLEOTIDE SEQUENCE</scope>
    <source>
        <strain evidence="8">R5076</strain>
    </source>
</reference>
<evidence type="ECO:0000259" key="6">
    <source>
        <dbReference type="Pfam" id="PF01782"/>
    </source>
</evidence>
<dbReference type="InterPro" id="IPR056792">
    <property type="entry name" value="PRC_RimM"/>
</dbReference>
<dbReference type="InterPro" id="IPR036976">
    <property type="entry name" value="RimM_N_sf"/>
</dbReference>
<comment type="caution">
    <text evidence="8">The sequence shown here is derived from an EMBL/GenBank/DDBJ whole genome shotgun (WGS) entry which is preliminary data.</text>
</comment>
<evidence type="ECO:0000259" key="7">
    <source>
        <dbReference type="Pfam" id="PF24986"/>
    </source>
</evidence>
<dbReference type="HAMAP" id="MF_00014">
    <property type="entry name" value="Ribosome_mat_RimM"/>
    <property type="match status" value="1"/>
</dbReference>
<dbReference type="PANTHER" id="PTHR33692:SF1">
    <property type="entry name" value="RIBOSOME MATURATION FACTOR RIMM"/>
    <property type="match status" value="1"/>
</dbReference>
<dbReference type="NCBIfam" id="TIGR02273">
    <property type="entry name" value="16S_RimM"/>
    <property type="match status" value="1"/>
</dbReference>
<comment type="domain">
    <text evidence="5">The PRC barrel domain binds ribosomal protein uS19.</text>
</comment>
<dbReference type="SUPFAM" id="SSF50447">
    <property type="entry name" value="Translation proteins"/>
    <property type="match status" value="1"/>
</dbReference>
<accession>A0A9R1CBS6</accession>
<comment type="function">
    <text evidence="5">An accessory protein needed during the final step in the assembly of 30S ribosomal subunit, possibly for assembly of the head region. Essential for efficient processing of 16S rRNA. May be needed both before and after RbfA during the maturation of 16S rRNA. It has affinity for free ribosomal 30S subunits but not for 70S ribosomes.</text>
</comment>
<feature type="domain" description="RimM N-terminal" evidence="6">
    <location>
        <begin position="29"/>
        <end position="109"/>
    </location>
</feature>
<name>A0A9R1CBS6_9BACT</name>
<dbReference type="Pfam" id="PF01782">
    <property type="entry name" value="RimM"/>
    <property type="match status" value="1"/>
</dbReference>
<comment type="similarity">
    <text evidence="5">Belongs to the RimM family.</text>
</comment>
<dbReference type="Gene3D" id="2.40.30.60">
    <property type="entry name" value="RimM"/>
    <property type="match status" value="1"/>
</dbReference>
<gene>
    <name evidence="5 8" type="primary">rimM</name>
    <name evidence="8" type="ORF">PRLR5076_26680</name>
</gene>
<comment type="subunit">
    <text evidence="5">Binds ribosomal protein uS19.</text>
</comment>
<protein>
    <recommendedName>
        <fullName evidence="5">Ribosome maturation factor RimM</fullName>
    </recommendedName>
</protein>
<evidence type="ECO:0000313" key="9">
    <source>
        <dbReference type="Proteomes" id="UP000825483"/>
    </source>
</evidence>
<dbReference type="Gene3D" id="2.30.30.240">
    <property type="entry name" value="PRC-barrel domain"/>
    <property type="match status" value="1"/>
</dbReference>
<keyword evidence="1 5" id="KW-0963">Cytoplasm</keyword>
<dbReference type="PANTHER" id="PTHR33692">
    <property type="entry name" value="RIBOSOME MATURATION FACTOR RIMM"/>
    <property type="match status" value="1"/>
</dbReference>
<feature type="domain" description="Ribosome maturation factor RimM PRC barrel" evidence="7">
    <location>
        <begin position="121"/>
        <end position="189"/>
    </location>
</feature>
<evidence type="ECO:0000256" key="3">
    <source>
        <dbReference type="ARBA" id="ARBA00022552"/>
    </source>
</evidence>
<dbReference type="InterPro" id="IPR002676">
    <property type="entry name" value="RimM_N"/>
</dbReference>
<dbReference type="GO" id="GO:0042274">
    <property type="term" value="P:ribosomal small subunit biogenesis"/>
    <property type="evidence" value="ECO:0007669"/>
    <property type="project" value="UniProtKB-UniRule"/>
</dbReference>
<dbReference type="InterPro" id="IPR011961">
    <property type="entry name" value="RimM"/>
</dbReference>
<keyword evidence="3 5" id="KW-0698">rRNA processing</keyword>
<dbReference type="GO" id="GO:0043022">
    <property type="term" value="F:ribosome binding"/>
    <property type="evidence" value="ECO:0007669"/>
    <property type="project" value="InterPro"/>
</dbReference>
<dbReference type="AlphaFoldDB" id="A0A9R1CBS6"/>
<dbReference type="EMBL" id="BPUB01000002">
    <property type="protein sequence ID" value="GJG59817.1"/>
    <property type="molecule type" value="Genomic_DNA"/>
</dbReference>
<dbReference type="InterPro" id="IPR011033">
    <property type="entry name" value="PRC_barrel-like_sf"/>
</dbReference>
<keyword evidence="2 5" id="KW-0690">Ribosome biogenesis</keyword>
<keyword evidence="4 5" id="KW-0143">Chaperone</keyword>
<evidence type="ECO:0000256" key="4">
    <source>
        <dbReference type="ARBA" id="ARBA00023186"/>
    </source>
</evidence>
<dbReference type="GO" id="GO:0006364">
    <property type="term" value="P:rRNA processing"/>
    <property type="evidence" value="ECO:0007669"/>
    <property type="project" value="UniProtKB-UniRule"/>
</dbReference>
<comment type="subcellular location">
    <subcellularLocation>
        <location evidence="5">Cytoplasm</location>
    </subcellularLocation>
</comment>
<proteinExistence type="inferred from homology"/>
<evidence type="ECO:0000313" key="8">
    <source>
        <dbReference type="EMBL" id="GJG59817.1"/>
    </source>
</evidence>
<dbReference type="GO" id="GO:0005840">
    <property type="term" value="C:ribosome"/>
    <property type="evidence" value="ECO:0007669"/>
    <property type="project" value="InterPro"/>
</dbReference>
<dbReference type="InterPro" id="IPR009000">
    <property type="entry name" value="Transl_B-barrel_sf"/>
</dbReference>
<organism evidence="8 9">
    <name type="scientific">Prevotella lacticifex</name>
    <dbReference type="NCBI Taxonomy" id="2854755"/>
    <lineage>
        <taxon>Bacteria</taxon>
        <taxon>Pseudomonadati</taxon>
        <taxon>Bacteroidota</taxon>
        <taxon>Bacteroidia</taxon>
        <taxon>Bacteroidales</taxon>
        <taxon>Prevotellaceae</taxon>
        <taxon>Prevotella</taxon>
    </lineage>
</organism>
<dbReference type="Proteomes" id="UP000825483">
    <property type="component" value="Unassembled WGS sequence"/>
</dbReference>
<evidence type="ECO:0000256" key="1">
    <source>
        <dbReference type="ARBA" id="ARBA00022490"/>
    </source>
</evidence>
<dbReference type="SUPFAM" id="SSF50346">
    <property type="entry name" value="PRC-barrel domain"/>
    <property type="match status" value="1"/>
</dbReference>
<dbReference type="GO" id="GO:0005737">
    <property type="term" value="C:cytoplasm"/>
    <property type="evidence" value="ECO:0007669"/>
    <property type="project" value="UniProtKB-SubCell"/>
</dbReference>
<dbReference type="Pfam" id="PF24986">
    <property type="entry name" value="PRC_RimM"/>
    <property type="match status" value="1"/>
</dbReference>
<evidence type="ECO:0000256" key="2">
    <source>
        <dbReference type="ARBA" id="ARBA00022517"/>
    </source>
</evidence>